<proteinExistence type="predicted"/>
<keyword evidence="2" id="KW-1185">Reference proteome</keyword>
<dbReference type="EMBL" id="JASNWA010000006">
    <property type="protein sequence ID" value="KAK3174392.1"/>
    <property type="molecule type" value="Genomic_DNA"/>
</dbReference>
<organism evidence="1 2">
    <name type="scientific">Lepraria neglecta</name>
    <dbReference type="NCBI Taxonomy" id="209136"/>
    <lineage>
        <taxon>Eukaryota</taxon>
        <taxon>Fungi</taxon>
        <taxon>Dikarya</taxon>
        <taxon>Ascomycota</taxon>
        <taxon>Pezizomycotina</taxon>
        <taxon>Lecanoromycetes</taxon>
        <taxon>OSLEUM clade</taxon>
        <taxon>Lecanoromycetidae</taxon>
        <taxon>Lecanorales</taxon>
        <taxon>Lecanorineae</taxon>
        <taxon>Stereocaulaceae</taxon>
        <taxon>Lepraria</taxon>
    </lineage>
</organism>
<reference evidence="1" key="1">
    <citation type="submission" date="2022-11" db="EMBL/GenBank/DDBJ databases">
        <title>Chromosomal genome sequence assembly and mating type (MAT) locus characterization of the leprose asexual lichenized fungus Lepraria neglecta (Nyl.) Erichsen.</title>
        <authorList>
            <person name="Allen J.L."/>
            <person name="Pfeffer B."/>
        </authorList>
    </citation>
    <scope>NUCLEOTIDE SEQUENCE</scope>
    <source>
        <strain evidence="1">Allen 5258</strain>
    </source>
</reference>
<dbReference type="AlphaFoldDB" id="A0AAE0DLN0"/>
<evidence type="ECO:0000313" key="1">
    <source>
        <dbReference type="EMBL" id="KAK3174392.1"/>
    </source>
</evidence>
<sequence>MPLTDLPNELLLKVLKDAYPPTTFNDPKDYVWCYDQDGEMKKTDITMTKVSLTCHLFKDLTDKILETHVITQAEKNGGRLKPGIPGWKDVIRMREFLKARDMCFVEMVKITYQYTVRWDETDTGIM</sequence>
<comment type="caution">
    <text evidence="1">The sequence shown here is derived from an EMBL/GenBank/DDBJ whole genome shotgun (WGS) entry which is preliminary data.</text>
</comment>
<protein>
    <submittedName>
        <fullName evidence="1">Uncharacterized protein</fullName>
    </submittedName>
</protein>
<dbReference type="Proteomes" id="UP001276659">
    <property type="component" value="Unassembled WGS sequence"/>
</dbReference>
<name>A0AAE0DLN0_9LECA</name>
<accession>A0AAE0DLN0</accession>
<gene>
    <name evidence="1" type="ORF">OEA41_001638</name>
</gene>
<evidence type="ECO:0000313" key="2">
    <source>
        <dbReference type="Proteomes" id="UP001276659"/>
    </source>
</evidence>